<keyword evidence="4" id="KW-1185">Reference proteome</keyword>
<evidence type="ECO:0008006" key="6">
    <source>
        <dbReference type="Google" id="ProtNLM"/>
    </source>
</evidence>
<evidence type="ECO:0000256" key="1">
    <source>
        <dbReference type="SAM" id="Phobius"/>
    </source>
</evidence>
<accession>A0A507DM43</accession>
<feature type="transmembrane region" description="Helical" evidence="1">
    <location>
        <begin position="169"/>
        <end position="187"/>
    </location>
</feature>
<dbReference type="EMBL" id="QEAM01000040">
    <property type="protein sequence ID" value="TPX49082.1"/>
    <property type="molecule type" value="Genomic_DNA"/>
</dbReference>
<dbReference type="STRING" id="286115.A0A507DM43"/>
<evidence type="ECO:0000313" key="3">
    <source>
        <dbReference type="EMBL" id="TPX51960.1"/>
    </source>
</evidence>
<proteinExistence type="predicted"/>
<organism evidence="3 4">
    <name type="scientific">Synchytrium endobioticum</name>
    <dbReference type="NCBI Taxonomy" id="286115"/>
    <lineage>
        <taxon>Eukaryota</taxon>
        <taxon>Fungi</taxon>
        <taxon>Fungi incertae sedis</taxon>
        <taxon>Chytridiomycota</taxon>
        <taxon>Chytridiomycota incertae sedis</taxon>
        <taxon>Chytridiomycetes</taxon>
        <taxon>Synchytriales</taxon>
        <taxon>Synchytriaceae</taxon>
        <taxon>Synchytrium</taxon>
    </lineage>
</organism>
<protein>
    <recommendedName>
        <fullName evidence="6">TLC domain-containing protein</fullName>
    </recommendedName>
</protein>
<feature type="transmembrane region" description="Helical" evidence="1">
    <location>
        <begin position="87"/>
        <end position="112"/>
    </location>
</feature>
<dbReference type="AlphaFoldDB" id="A0A507DM43"/>
<feature type="transmembrane region" description="Helical" evidence="1">
    <location>
        <begin position="49"/>
        <end position="72"/>
    </location>
</feature>
<dbReference type="OrthoDB" id="341353at2759"/>
<sequence length="212" mass="23847">MAPRFLLETISAPFFYKPFIASFIFYIAIFIISTLTARKTFHRERARAWLLTLISALVMTGGGLGFAFAFFASKERIDAFPLLDVDWANAVCACFIAFLAADSVLGWLYFRGEVHWLTGWIHHVGYAIVVLVCIQHRVAGGFLTFASLLELPTIPLALGHINKSWRRDYLFGLLFFTTRVVLNAGWVNQQLKILKRPASNGRSTDIDGKLAL</sequence>
<gene>
    <name evidence="2" type="ORF">SeLEV6574_g01672</name>
    <name evidence="3" type="ORF">SeMB42_g01732</name>
</gene>
<keyword evidence="1" id="KW-0812">Transmembrane</keyword>
<dbReference type="VEuPathDB" id="FungiDB:SeMB42_g01732"/>
<evidence type="ECO:0000313" key="4">
    <source>
        <dbReference type="Proteomes" id="UP000317494"/>
    </source>
</evidence>
<evidence type="ECO:0000313" key="5">
    <source>
        <dbReference type="Proteomes" id="UP000320475"/>
    </source>
</evidence>
<feature type="transmembrane region" description="Helical" evidence="1">
    <location>
        <begin position="15"/>
        <end position="37"/>
    </location>
</feature>
<evidence type="ECO:0000313" key="2">
    <source>
        <dbReference type="EMBL" id="TPX49082.1"/>
    </source>
</evidence>
<dbReference type="Proteomes" id="UP000320475">
    <property type="component" value="Unassembled WGS sequence"/>
</dbReference>
<feature type="transmembrane region" description="Helical" evidence="1">
    <location>
        <begin position="124"/>
        <end position="149"/>
    </location>
</feature>
<dbReference type="EMBL" id="QEAN01000047">
    <property type="protein sequence ID" value="TPX51960.1"/>
    <property type="molecule type" value="Genomic_DNA"/>
</dbReference>
<keyword evidence="1" id="KW-0472">Membrane</keyword>
<comment type="caution">
    <text evidence="3">The sequence shown here is derived from an EMBL/GenBank/DDBJ whole genome shotgun (WGS) entry which is preliminary data.</text>
</comment>
<dbReference type="Proteomes" id="UP000317494">
    <property type="component" value="Unassembled WGS sequence"/>
</dbReference>
<keyword evidence="1" id="KW-1133">Transmembrane helix</keyword>
<name>A0A507DM43_9FUNG</name>
<reference evidence="4 5" key="1">
    <citation type="journal article" date="2019" name="Sci. Rep.">
        <title>Comparative genomics of chytrid fungi reveal insights into the obligate biotrophic and pathogenic lifestyle of Synchytrium endobioticum.</title>
        <authorList>
            <person name="van de Vossenberg B.T.L.H."/>
            <person name="Warris S."/>
            <person name="Nguyen H.D.T."/>
            <person name="van Gent-Pelzer M.P.E."/>
            <person name="Joly D.L."/>
            <person name="van de Geest H.C."/>
            <person name="Bonants P.J.M."/>
            <person name="Smith D.S."/>
            <person name="Levesque C.A."/>
            <person name="van der Lee T.A.J."/>
        </authorList>
    </citation>
    <scope>NUCLEOTIDE SEQUENCE [LARGE SCALE GENOMIC DNA]</scope>
    <source>
        <strain evidence="2 5">LEV6574</strain>
        <strain evidence="3 4">MB42</strain>
    </source>
</reference>